<name>A0A328E9S7_9ASTE</name>
<evidence type="ECO:0000256" key="1">
    <source>
        <dbReference type="SAM" id="Phobius"/>
    </source>
</evidence>
<keyword evidence="3" id="KW-1185">Reference proteome</keyword>
<dbReference type="AlphaFoldDB" id="A0A328E9S7"/>
<proteinExistence type="predicted"/>
<gene>
    <name evidence="2" type="ORF">DM860_006985</name>
</gene>
<dbReference type="EMBL" id="NQVE01000027">
    <property type="protein sequence ID" value="RAL53313.1"/>
    <property type="molecule type" value="Genomic_DNA"/>
</dbReference>
<protein>
    <submittedName>
        <fullName evidence="2">Uncharacterized protein</fullName>
    </submittedName>
</protein>
<feature type="transmembrane region" description="Helical" evidence="1">
    <location>
        <begin position="93"/>
        <end position="126"/>
    </location>
</feature>
<organism evidence="2 3">
    <name type="scientific">Cuscuta australis</name>
    <dbReference type="NCBI Taxonomy" id="267555"/>
    <lineage>
        <taxon>Eukaryota</taxon>
        <taxon>Viridiplantae</taxon>
        <taxon>Streptophyta</taxon>
        <taxon>Embryophyta</taxon>
        <taxon>Tracheophyta</taxon>
        <taxon>Spermatophyta</taxon>
        <taxon>Magnoliopsida</taxon>
        <taxon>eudicotyledons</taxon>
        <taxon>Gunneridae</taxon>
        <taxon>Pentapetalae</taxon>
        <taxon>asterids</taxon>
        <taxon>lamiids</taxon>
        <taxon>Solanales</taxon>
        <taxon>Convolvulaceae</taxon>
        <taxon>Cuscuteae</taxon>
        <taxon>Cuscuta</taxon>
        <taxon>Cuscuta subgen. Grammica</taxon>
        <taxon>Cuscuta sect. Cleistogrammica</taxon>
    </lineage>
</organism>
<keyword evidence="1" id="KW-1133">Transmembrane helix</keyword>
<evidence type="ECO:0000313" key="3">
    <source>
        <dbReference type="Proteomes" id="UP000249390"/>
    </source>
</evidence>
<accession>A0A328E9S7</accession>
<feature type="transmembrane region" description="Helical" evidence="1">
    <location>
        <begin position="54"/>
        <end position="73"/>
    </location>
</feature>
<evidence type="ECO:0000313" key="2">
    <source>
        <dbReference type="EMBL" id="RAL53313.1"/>
    </source>
</evidence>
<reference evidence="2 3" key="1">
    <citation type="submission" date="2018-06" db="EMBL/GenBank/DDBJ databases">
        <title>The Genome of Cuscuta australis (Dodder) Provides Insight into the Evolution of Plant Parasitism.</title>
        <authorList>
            <person name="Liu H."/>
        </authorList>
    </citation>
    <scope>NUCLEOTIDE SEQUENCE [LARGE SCALE GENOMIC DNA]</scope>
    <source>
        <strain evidence="3">cv. Yunnan</strain>
        <tissue evidence="2">Vines</tissue>
    </source>
</reference>
<comment type="caution">
    <text evidence="2">The sequence shown here is derived from an EMBL/GenBank/DDBJ whole genome shotgun (WGS) entry which is preliminary data.</text>
</comment>
<dbReference type="Proteomes" id="UP000249390">
    <property type="component" value="Unassembled WGS sequence"/>
</dbReference>
<keyword evidence="1" id="KW-0812">Transmembrane</keyword>
<feature type="transmembrane region" description="Helical" evidence="1">
    <location>
        <begin position="29"/>
        <end position="47"/>
    </location>
</feature>
<keyword evidence="1" id="KW-0472">Membrane</keyword>
<sequence>MQKYSKLSVTILSLPTSILQTLVLNVMHPPVRSAGILCGFLLVIIGFRHEGSWSMVVVSFAASISSAPMRLVTADFDCLFLHKLAHTGVGVELLFAVVGPFVVALLVAAVFFDAVLVVFVAVAVVAFVGFPGDEVVAVVVDSGDMVVVGGGHAWAGPHHLHA</sequence>